<protein>
    <submittedName>
        <fullName evidence="1">Uncharacterized protein</fullName>
    </submittedName>
</protein>
<gene>
    <name evidence="1" type="ORF">AAS21_gp141</name>
</gene>
<proteinExistence type="predicted"/>
<name>A0A4Y5P1P6_9CAUD</name>
<dbReference type="EMBL" id="MK770119">
    <property type="protein sequence ID" value="QCW23879.1"/>
    <property type="molecule type" value="Genomic_DNA"/>
</dbReference>
<sequence>MYAFATFDKDGHEHSVYLGYNKAQWLSLSEKIKQAEVDWISESYDVDFAEVFVTFERDYK</sequence>
<evidence type="ECO:0000313" key="2">
    <source>
        <dbReference type="Proteomes" id="UP000308921"/>
    </source>
</evidence>
<reference evidence="1 2" key="1">
    <citation type="submission" date="2019-04" db="EMBL/GenBank/DDBJ databases">
        <title>Complete genome sequence of Pantoea bacteriophage vB_PagS_AAS21.</title>
        <authorList>
            <person name="Truncaite L."/>
            <person name="Simoliuniene M."/>
            <person name="Zajanckauskaite A."/>
            <person name="Meskys R."/>
            <person name="Simoliunas E."/>
        </authorList>
    </citation>
    <scope>NUCLEOTIDE SEQUENCE [LARGE SCALE GENOMIC DNA]</scope>
</reference>
<evidence type="ECO:0000313" key="1">
    <source>
        <dbReference type="EMBL" id="QCW23879.1"/>
    </source>
</evidence>
<accession>A0A4Y5P1P6</accession>
<organism evidence="1 2">
    <name type="scientific">Pantoea phage vB_PagS_AAS21</name>
    <dbReference type="NCBI Taxonomy" id="2575261"/>
    <lineage>
        <taxon>Viruses</taxon>
        <taxon>Duplodnaviria</taxon>
        <taxon>Heunggongvirae</taxon>
        <taxon>Uroviricota</taxon>
        <taxon>Caudoviricetes</taxon>
        <taxon>Demerecviridae</taxon>
        <taxon>Keyvirus</taxon>
        <taxon>Keyvirus AAS21</taxon>
    </lineage>
</organism>
<dbReference type="Proteomes" id="UP000308921">
    <property type="component" value="Segment"/>
</dbReference>
<keyword evidence="2" id="KW-1185">Reference proteome</keyword>